<sequence>MSALREVLSRLEERIQGIFDRVAEYVRQDLLDQVEEIVQRNLLDQFNRLHSELIHQPSRATRHFQGLPPLESDSDEGGPPSMATVHNLSFGTSTTAAREHRERMLISILDPATNSQALDLATNAQATETIVRNRIGPPTTQNEVYNDSTYGVLTQSTHHTPQVYYGIGAWRRGVPPHPERTYRPPREIPLSSADACRCNHYAYEHAIHRIHDNYGAPQRTYNTIHRYRVRRHIFRTSAFSRATDRQLVEMRQARALAGLDVSGYDVEITSRILADPAAWGIVGREMRRRGWVDDVITEGTRLLPLDPL</sequence>
<evidence type="ECO:0000256" key="2">
    <source>
        <dbReference type="SAM" id="MobiDB-lite"/>
    </source>
</evidence>
<dbReference type="OrthoDB" id="3792261at2759"/>
<gene>
    <name evidence="3" type="ORF">BU23DRAFT_314577</name>
</gene>
<name>A0A6A5UQD7_9PLEO</name>
<evidence type="ECO:0000256" key="1">
    <source>
        <dbReference type="SAM" id="Coils"/>
    </source>
</evidence>
<proteinExistence type="predicted"/>
<dbReference type="EMBL" id="ML976743">
    <property type="protein sequence ID" value="KAF1966640.1"/>
    <property type="molecule type" value="Genomic_DNA"/>
</dbReference>
<feature type="region of interest" description="Disordered" evidence="2">
    <location>
        <begin position="57"/>
        <end position="79"/>
    </location>
</feature>
<keyword evidence="1" id="KW-0175">Coiled coil</keyword>
<accession>A0A6A5UQD7</accession>
<organism evidence="3 4">
    <name type="scientific">Bimuria novae-zelandiae CBS 107.79</name>
    <dbReference type="NCBI Taxonomy" id="1447943"/>
    <lineage>
        <taxon>Eukaryota</taxon>
        <taxon>Fungi</taxon>
        <taxon>Dikarya</taxon>
        <taxon>Ascomycota</taxon>
        <taxon>Pezizomycotina</taxon>
        <taxon>Dothideomycetes</taxon>
        <taxon>Pleosporomycetidae</taxon>
        <taxon>Pleosporales</taxon>
        <taxon>Massarineae</taxon>
        <taxon>Didymosphaeriaceae</taxon>
        <taxon>Bimuria</taxon>
    </lineage>
</organism>
<evidence type="ECO:0000313" key="4">
    <source>
        <dbReference type="Proteomes" id="UP000800036"/>
    </source>
</evidence>
<reference evidence="3" key="1">
    <citation type="journal article" date="2020" name="Stud. Mycol.">
        <title>101 Dothideomycetes genomes: a test case for predicting lifestyles and emergence of pathogens.</title>
        <authorList>
            <person name="Haridas S."/>
            <person name="Albert R."/>
            <person name="Binder M."/>
            <person name="Bloem J."/>
            <person name="Labutti K."/>
            <person name="Salamov A."/>
            <person name="Andreopoulos B."/>
            <person name="Baker S."/>
            <person name="Barry K."/>
            <person name="Bills G."/>
            <person name="Bluhm B."/>
            <person name="Cannon C."/>
            <person name="Castanera R."/>
            <person name="Culley D."/>
            <person name="Daum C."/>
            <person name="Ezra D."/>
            <person name="Gonzalez J."/>
            <person name="Henrissat B."/>
            <person name="Kuo A."/>
            <person name="Liang C."/>
            <person name="Lipzen A."/>
            <person name="Lutzoni F."/>
            <person name="Magnuson J."/>
            <person name="Mondo S."/>
            <person name="Nolan M."/>
            <person name="Ohm R."/>
            <person name="Pangilinan J."/>
            <person name="Park H.-J."/>
            <person name="Ramirez L."/>
            <person name="Alfaro M."/>
            <person name="Sun H."/>
            <person name="Tritt A."/>
            <person name="Yoshinaga Y."/>
            <person name="Zwiers L.-H."/>
            <person name="Turgeon B."/>
            <person name="Goodwin S."/>
            <person name="Spatafora J."/>
            <person name="Crous P."/>
            <person name="Grigoriev I."/>
        </authorList>
    </citation>
    <scope>NUCLEOTIDE SEQUENCE</scope>
    <source>
        <strain evidence="3">CBS 107.79</strain>
    </source>
</reference>
<keyword evidence="4" id="KW-1185">Reference proteome</keyword>
<evidence type="ECO:0000313" key="3">
    <source>
        <dbReference type="EMBL" id="KAF1966640.1"/>
    </source>
</evidence>
<dbReference type="AlphaFoldDB" id="A0A6A5UQD7"/>
<dbReference type="Proteomes" id="UP000800036">
    <property type="component" value="Unassembled WGS sequence"/>
</dbReference>
<protein>
    <submittedName>
        <fullName evidence="3">Uncharacterized protein</fullName>
    </submittedName>
</protein>
<feature type="coiled-coil region" evidence="1">
    <location>
        <begin position="1"/>
        <end position="28"/>
    </location>
</feature>